<gene>
    <name evidence="1" type="ORF">G1C95_1080</name>
</gene>
<organism evidence="1 2">
    <name type="scientific">Bifidobacterium oedipodis</name>
    <dbReference type="NCBI Taxonomy" id="2675322"/>
    <lineage>
        <taxon>Bacteria</taxon>
        <taxon>Bacillati</taxon>
        <taxon>Actinomycetota</taxon>
        <taxon>Actinomycetes</taxon>
        <taxon>Bifidobacteriales</taxon>
        <taxon>Bifidobacteriaceae</taxon>
        <taxon>Bifidobacterium</taxon>
    </lineage>
</organism>
<reference evidence="1 2" key="1">
    <citation type="submission" date="2020-02" db="EMBL/GenBank/DDBJ databases">
        <title>Characterization of phylogenetic diversity of novel bifidobacterial species isolated in Czech ZOOs.</title>
        <authorList>
            <person name="Lugli G.A."/>
            <person name="Vera N.B."/>
            <person name="Ventura M."/>
        </authorList>
    </citation>
    <scope>NUCLEOTIDE SEQUENCE [LARGE SCALE GENOMIC DNA]</scope>
    <source>
        <strain evidence="1 2">DSM 109957</strain>
    </source>
</reference>
<evidence type="ECO:0000313" key="1">
    <source>
        <dbReference type="EMBL" id="NMM93893.1"/>
    </source>
</evidence>
<protein>
    <submittedName>
        <fullName evidence="1">Uncharacterized protein</fullName>
    </submittedName>
</protein>
<dbReference type="Proteomes" id="UP000532194">
    <property type="component" value="Unassembled WGS sequence"/>
</dbReference>
<dbReference type="EMBL" id="JAAIII010000003">
    <property type="protein sequence ID" value="NMM93893.1"/>
    <property type="molecule type" value="Genomic_DNA"/>
</dbReference>
<dbReference type="AlphaFoldDB" id="A0A7Y0EP50"/>
<comment type="caution">
    <text evidence="1">The sequence shown here is derived from an EMBL/GenBank/DDBJ whole genome shotgun (WGS) entry which is preliminary data.</text>
</comment>
<name>A0A7Y0EP50_9BIFI</name>
<proteinExistence type="predicted"/>
<accession>A0A7Y0EP50</accession>
<sequence>MSGIAVETEMCGDVPARIECGLTGNFYCDVCGKGESAWAHWFKGEYTGKQRYVLVNDSTGAEVQVPPVLAAEYDDGELTVGDVASALVPCWEDWVDDCRLVKR</sequence>
<dbReference type="RefSeq" id="WP_169171944.1">
    <property type="nucleotide sequence ID" value="NZ_JAAIII010000003.1"/>
</dbReference>
<keyword evidence="2" id="KW-1185">Reference proteome</keyword>
<evidence type="ECO:0000313" key="2">
    <source>
        <dbReference type="Proteomes" id="UP000532194"/>
    </source>
</evidence>